<feature type="transmembrane region" description="Helical" evidence="1">
    <location>
        <begin position="21"/>
        <end position="41"/>
    </location>
</feature>
<evidence type="ECO:0000313" key="2">
    <source>
        <dbReference type="EMBL" id="GAA5044372.1"/>
    </source>
</evidence>
<dbReference type="RefSeq" id="WP_227775840.1">
    <property type="nucleotide sequence ID" value="NZ_BAABKX010000001.1"/>
</dbReference>
<name>A0AAV3UDA6_9EURY</name>
<keyword evidence="1" id="KW-0472">Membrane</keyword>
<dbReference type="AlphaFoldDB" id="A0AAV3UDA6"/>
<gene>
    <name evidence="2" type="ORF">GCM10025751_10570</name>
</gene>
<keyword evidence="1" id="KW-1133">Transmembrane helix</keyword>
<accession>A0AAV3UDA6</accession>
<keyword evidence="1" id="KW-0812">Transmembrane</keyword>
<feature type="transmembrane region" description="Helical" evidence="1">
    <location>
        <begin position="53"/>
        <end position="72"/>
    </location>
</feature>
<protein>
    <recommendedName>
        <fullName evidence="4">DUF4234 domain-containing protein</fullName>
    </recommendedName>
</protein>
<keyword evidence="3" id="KW-1185">Reference proteome</keyword>
<reference evidence="2 3" key="1">
    <citation type="journal article" date="2019" name="Int. J. Syst. Evol. Microbiol.">
        <title>The Global Catalogue of Microorganisms (GCM) 10K type strain sequencing project: providing services to taxonomists for standard genome sequencing and annotation.</title>
        <authorList>
            <consortium name="The Broad Institute Genomics Platform"/>
            <consortium name="The Broad Institute Genome Sequencing Center for Infectious Disease"/>
            <person name="Wu L."/>
            <person name="Ma J."/>
        </authorList>
    </citation>
    <scope>NUCLEOTIDE SEQUENCE [LARGE SCALE GENOMIC DNA]</scope>
    <source>
        <strain evidence="2 3">JCM 17504</strain>
    </source>
</reference>
<dbReference type="EMBL" id="BAABKX010000001">
    <property type="protein sequence ID" value="GAA5044372.1"/>
    <property type="molecule type" value="Genomic_DNA"/>
</dbReference>
<evidence type="ECO:0000256" key="1">
    <source>
        <dbReference type="SAM" id="Phobius"/>
    </source>
</evidence>
<proteinExistence type="predicted"/>
<sequence>MTLSGVLSRMDAQTLTAGNGAAVRIALYLLVFWPTVGYYVYWDSARREQNRPIVRGIAVGFLGLAGLVLYVYRRDYSNR</sequence>
<evidence type="ECO:0000313" key="3">
    <source>
        <dbReference type="Proteomes" id="UP001501729"/>
    </source>
</evidence>
<dbReference type="Proteomes" id="UP001501729">
    <property type="component" value="Unassembled WGS sequence"/>
</dbReference>
<comment type="caution">
    <text evidence="2">The sequence shown here is derived from an EMBL/GenBank/DDBJ whole genome shotgun (WGS) entry which is preliminary data.</text>
</comment>
<evidence type="ECO:0008006" key="4">
    <source>
        <dbReference type="Google" id="ProtNLM"/>
    </source>
</evidence>
<organism evidence="2 3">
    <name type="scientific">Haladaptatus pallidirubidus</name>
    <dbReference type="NCBI Taxonomy" id="1008152"/>
    <lineage>
        <taxon>Archaea</taxon>
        <taxon>Methanobacteriati</taxon>
        <taxon>Methanobacteriota</taxon>
        <taxon>Stenosarchaea group</taxon>
        <taxon>Halobacteria</taxon>
        <taxon>Halobacteriales</taxon>
        <taxon>Haladaptataceae</taxon>
        <taxon>Haladaptatus</taxon>
    </lineage>
</organism>
<dbReference type="GeneID" id="68611619"/>